<dbReference type="Gene3D" id="1.10.10.60">
    <property type="entry name" value="Homeodomain-like"/>
    <property type="match status" value="1"/>
</dbReference>
<dbReference type="PANTHER" id="PTHR46796:SF13">
    <property type="entry name" value="HTH-TYPE TRANSCRIPTIONAL ACTIVATOR RHAS"/>
    <property type="match status" value="1"/>
</dbReference>
<dbReference type="PANTHER" id="PTHR46796">
    <property type="entry name" value="HTH-TYPE TRANSCRIPTIONAL ACTIVATOR RHAS-RELATED"/>
    <property type="match status" value="1"/>
</dbReference>
<feature type="domain" description="HTH araC/xylS-type" evidence="4">
    <location>
        <begin position="196"/>
        <end position="269"/>
    </location>
</feature>
<evidence type="ECO:0000256" key="3">
    <source>
        <dbReference type="ARBA" id="ARBA00023163"/>
    </source>
</evidence>
<name>A0ABT0PN47_9FLAO</name>
<dbReference type="InterPro" id="IPR018060">
    <property type="entry name" value="HTH_AraC"/>
</dbReference>
<evidence type="ECO:0000313" key="5">
    <source>
        <dbReference type="EMBL" id="MCL6272815.1"/>
    </source>
</evidence>
<dbReference type="EMBL" id="JAMFMA010000001">
    <property type="protein sequence ID" value="MCL6272815.1"/>
    <property type="molecule type" value="Genomic_DNA"/>
</dbReference>
<keyword evidence="6" id="KW-1185">Reference proteome</keyword>
<dbReference type="InterPro" id="IPR046532">
    <property type="entry name" value="DUF6597"/>
</dbReference>
<accession>A0ABT0PN47</accession>
<protein>
    <submittedName>
        <fullName evidence="5">Helix-turn-helix domain-containing protein</fullName>
    </submittedName>
</protein>
<dbReference type="Pfam" id="PF20240">
    <property type="entry name" value="DUF6597"/>
    <property type="match status" value="1"/>
</dbReference>
<dbReference type="InterPro" id="IPR050204">
    <property type="entry name" value="AraC_XylS_family_regulators"/>
</dbReference>
<evidence type="ECO:0000256" key="1">
    <source>
        <dbReference type="ARBA" id="ARBA00023015"/>
    </source>
</evidence>
<reference evidence="5 6" key="1">
    <citation type="submission" date="2022-05" db="EMBL/GenBank/DDBJ databases">
        <authorList>
            <person name="Park J.-S."/>
        </authorList>
    </citation>
    <scope>NUCLEOTIDE SEQUENCE [LARGE SCALE GENOMIC DNA]</scope>
    <source>
        <strain evidence="5 6">2012CJ35-5</strain>
    </source>
</reference>
<organism evidence="5 6">
    <name type="scientific">Flagellimonas spongiicola</name>
    <dbReference type="NCBI Taxonomy" id="2942208"/>
    <lineage>
        <taxon>Bacteria</taxon>
        <taxon>Pseudomonadati</taxon>
        <taxon>Bacteroidota</taxon>
        <taxon>Flavobacteriia</taxon>
        <taxon>Flavobacteriales</taxon>
        <taxon>Flavobacteriaceae</taxon>
        <taxon>Flagellimonas</taxon>
    </lineage>
</organism>
<gene>
    <name evidence="5" type="ORF">M3P19_02285</name>
</gene>
<comment type="caution">
    <text evidence="5">The sequence shown here is derived from an EMBL/GenBank/DDBJ whole genome shotgun (WGS) entry which is preliminary data.</text>
</comment>
<proteinExistence type="predicted"/>
<evidence type="ECO:0000313" key="6">
    <source>
        <dbReference type="Proteomes" id="UP001203607"/>
    </source>
</evidence>
<sequence length="269" mass="30968">MKVSDFPKINFHPIQPSVKARNPEISYQEYPPDSQLGNFIHCFWQLRTKSPLKQDYSYRVVSDGCVDIFFNQLIPSENFIMGFCRKFTAFDIGSEFNYIGVRFLPAAFPLLFGFNAKSLTNQTQHLSVILPTLSEWISKELAASNSVEHSIKKLQDKLLLMVKGKTLDYDTRFFNAMNEIIKRNGALDTTKELNTGLSARQLRRVFNYYIGTTPKAFSNVVRFQYILNASPSAQNNDNKIYYDVGFFDQAHYIKSFKQFYGITPSKAFS</sequence>
<keyword evidence="1" id="KW-0805">Transcription regulation</keyword>
<dbReference type="Pfam" id="PF12833">
    <property type="entry name" value="HTH_18"/>
    <property type="match status" value="1"/>
</dbReference>
<dbReference type="SMART" id="SM00342">
    <property type="entry name" value="HTH_ARAC"/>
    <property type="match status" value="1"/>
</dbReference>
<evidence type="ECO:0000259" key="4">
    <source>
        <dbReference type="PROSITE" id="PS01124"/>
    </source>
</evidence>
<dbReference type="RefSeq" id="WP_249655997.1">
    <property type="nucleotide sequence ID" value="NZ_JAMFMA010000001.1"/>
</dbReference>
<keyword evidence="2" id="KW-0238">DNA-binding</keyword>
<keyword evidence="3" id="KW-0804">Transcription</keyword>
<dbReference type="Proteomes" id="UP001203607">
    <property type="component" value="Unassembled WGS sequence"/>
</dbReference>
<evidence type="ECO:0000256" key="2">
    <source>
        <dbReference type="ARBA" id="ARBA00023125"/>
    </source>
</evidence>
<dbReference type="PROSITE" id="PS01124">
    <property type="entry name" value="HTH_ARAC_FAMILY_2"/>
    <property type="match status" value="1"/>
</dbReference>